<dbReference type="PANTHER" id="PTHR43711">
    <property type="entry name" value="TWO-COMPONENT HISTIDINE KINASE"/>
    <property type="match status" value="1"/>
</dbReference>
<dbReference type="InterPro" id="IPR013656">
    <property type="entry name" value="PAS_4"/>
</dbReference>
<dbReference type="EC" id="2.7.13.3" evidence="2"/>
<evidence type="ECO:0000313" key="14">
    <source>
        <dbReference type="EMBL" id="RQG98541.1"/>
    </source>
</evidence>
<dbReference type="InterPro" id="IPR050736">
    <property type="entry name" value="Sensor_HK_Regulatory"/>
</dbReference>
<dbReference type="CDD" id="cd00075">
    <property type="entry name" value="HATPase"/>
    <property type="match status" value="1"/>
</dbReference>
<dbReference type="PANTHER" id="PTHR43711:SF1">
    <property type="entry name" value="HISTIDINE KINASE 1"/>
    <property type="match status" value="1"/>
</dbReference>
<dbReference type="PROSITE" id="PS50110">
    <property type="entry name" value="RESPONSE_REGULATORY"/>
    <property type="match status" value="1"/>
</dbReference>
<evidence type="ECO:0000256" key="8">
    <source>
        <dbReference type="SAM" id="Coils"/>
    </source>
</evidence>
<evidence type="ECO:0000259" key="10">
    <source>
        <dbReference type="PROSITE" id="PS50109"/>
    </source>
</evidence>
<feature type="domain" description="PAS" evidence="12">
    <location>
        <begin position="319"/>
        <end position="378"/>
    </location>
</feature>
<dbReference type="PRINTS" id="PR00344">
    <property type="entry name" value="BCTRLSENSOR"/>
</dbReference>
<evidence type="ECO:0000256" key="3">
    <source>
        <dbReference type="ARBA" id="ARBA00022553"/>
    </source>
</evidence>
<dbReference type="InterPro" id="IPR003594">
    <property type="entry name" value="HATPase_dom"/>
</dbReference>
<dbReference type="SUPFAM" id="SSF47384">
    <property type="entry name" value="Homodimeric domain of signal transducing histidine kinase"/>
    <property type="match status" value="1"/>
</dbReference>
<dbReference type="OrthoDB" id="8127at2157"/>
<dbReference type="GO" id="GO:0000155">
    <property type="term" value="F:phosphorelay sensor kinase activity"/>
    <property type="evidence" value="ECO:0007669"/>
    <property type="project" value="InterPro"/>
</dbReference>
<dbReference type="Gene3D" id="3.30.565.10">
    <property type="entry name" value="Histidine kinase-like ATPase, C-terminal domain"/>
    <property type="match status" value="1"/>
</dbReference>
<evidence type="ECO:0000256" key="7">
    <source>
        <dbReference type="PROSITE-ProRule" id="PRU00169"/>
    </source>
</evidence>
<keyword evidence="6" id="KW-0902">Two-component regulatory system</keyword>
<dbReference type="AlphaFoldDB" id="A0A3N6MQL9"/>
<dbReference type="InterPro" id="IPR000014">
    <property type="entry name" value="PAS"/>
</dbReference>
<protein>
    <recommendedName>
        <fullName evidence="2">histidine kinase</fullName>
        <ecNumber evidence="2">2.7.13.3</ecNumber>
    </recommendedName>
</protein>
<dbReference type="InterPro" id="IPR036097">
    <property type="entry name" value="HisK_dim/P_sf"/>
</dbReference>
<dbReference type="Pfam" id="PF00512">
    <property type="entry name" value="HisKA"/>
    <property type="match status" value="1"/>
</dbReference>
<evidence type="ECO:0000256" key="9">
    <source>
        <dbReference type="SAM" id="MobiDB-lite"/>
    </source>
</evidence>
<sequence length="934" mass="101583">MAEPGAGNRSISVLYADRDEESRRRIVRELEGHAAIDDVDTVSTGDDLRSTLAEANGRYDCLITECDLESDGNPLDGTDGPAEGNDRSVLEALPTDRVPTVVYTDGDETIASDVLAAGASGYVPKTGPDPVDRLLEQVLTVTSDSDGRGRDDDLHEVALAFDSCETIAETYQLAVDTTDRLLDAGSTALLVDLHADRGESSAELVAVTTSSRRAETAFDRPDVHEFAERVFRSDEPDRLDEPPGESVTTEGGDGARIDEDASAIRSVAAVPVGDEGVVLATSTEVAAFADSDLYLLEFVATHVASAIDRIRTERALRSERDRFVALFESVPDAIVLTEAEEPNRILDVNPAFEDLFGFDRTDVVGTPVAEQIVPDGREPIGVREGTVVSDDVERLTADGPREFLARGFAVDAGTDVHEYAIYTDITERKRRERDLERYRTLVETVGDPMYVLDPDGWIQMINEAMARTLGEERETIVGRHATDYMPREDVERGTDLIAELLADDERQWGAFEMTVEPASDDPYVAENNLAPLLDEDGSFVGSAGVIRDVSDRKERERRIHDLHDGTRRLMAAEGAGDVATVATEIARDALGLELNSVHLYDEDAGGLAPAATTAETRELLGSIPTIEPDGGIAWDAYESTELIAHGDVRRDPSVRNPDTPIRSEIFIPLDDHGVFIVASTEPNDFDAEVLTFAKILASNVEAALERAQREAQLARRSRELERQNERLEQFAGTVSHDLRNPLTLASGHLEAVDAIVSDHGREIDAPIDTHLEEVEWALDRMDDLVENVLTLARSGKRLSGREPVALESVVDRARRTVDPDLEVVRDDSLPTVEADADRLVVLFENVFRNAREHAGEDATVTVTATDDGFAVDDDGPGIDPDKREAIFESGYSSATDGTGFGLAIVREVVDAHGWDVAAGESGDGGLRLEIATDP</sequence>
<dbReference type="NCBIfam" id="TIGR00229">
    <property type="entry name" value="sensory_box"/>
    <property type="match status" value="2"/>
</dbReference>
<dbReference type="SMART" id="SM00065">
    <property type="entry name" value="GAF"/>
    <property type="match status" value="2"/>
</dbReference>
<dbReference type="SUPFAM" id="SSF55874">
    <property type="entry name" value="ATPase domain of HSP90 chaperone/DNA topoisomerase II/histidine kinase"/>
    <property type="match status" value="1"/>
</dbReference>
<dbReference type="InterPro" id="IPR003018">
    <property type="entry name" value="GAF"/>
</dbReference>
<dbReference type="Gene3D" id="3.30.450.20">
    <property type="entry name" value="PAS domain"/>
    <property type="match status" value="2"/>
</dbReference>
<keyword evidence="3" id="KW-0597">Phosphoprotein</keyword>
<dbReference type="SMART" id="SM00388">
    <property type="entry name" value="HisKA"/>
    <property type="match status" value="1"/>
</dbReference>
<feature type="region of interest" description="Disordered" evidence="9">
    <location>
        <begin position="232"/>
        <end position="255"/>
    </location>
</feature>
<evidence type="ECO:0000256" key="5">
    <source>
        <dbReference type="ARBA" id="ARBA00022777"/>
    </source>
</evidence>
<keyword evidence="4" id="KW-0808">Transferase</keyword>
<organism evidence="14 15">
    <name type="scientific">Natrarchaeobius chitinivorans</name>
    <dbReference type="NCBI Taxonomy" id="1679083"/>
    <lineage>
        <taxon>Archaea</taxon>
        <taxon>Methanobacteriati</taxon>
        <taxon>Methanobacteriota</taxon>
        <taxon>Stenosarchaea group</taxon>
        <taxon>Halobacteria</taxon>
        <taxon>Halobacteriales</taxon>
        <taxon>Natrialbaceae</taxon>
        <taxon>Natrarchaeobius</taxon>
    </lineage>
</organism>
<dbReference type="Pfam" id="PF13185">
    <property type="entry name" value="GAF_2"/>
    <property type="match status" value="1"/>
</dbReference>
<dbReference type="InterPro" id="IPR004358">
    <property type="entry name" value="Sig_transdc_His_kin-like_C"/>
</dbReference>
<dbReference type="PROSITE" id="PS50112">
    <property type="entry name" value="PAS"/>
    <property type="match status" value="2"/>
</dbReference>
<dbReference type="InterPro" id="IPR003661">
    <property type="entry name" value="HisK_dim/P_dom"/>
</dbReference>
<keyword evidence="8" id="KW-0175">Coiled coil</keyword>
<dbReference type="InterPro" id="IPR029016">
    <property type="entry name" value="GAF-like_dom_sf"/>
</dbReference>
<feature type="domain" description="Response regulatory" evidence="11">
    <location>
        <begin position="12"/>
        <end position="140"/>
    </location>
</feature>
<evidence type="ECO:0000259" key="12">
    <source>
        <dbReference type="PROSITE" id="PS50112"/>
    </source>
</evidence>
<dbReference type="Pfam" id="PF13188">
    <property type="entry name" value="PAS_8"/>
    <property type="match status" value="1"/>
</dbReference>
<gene>
    <name evidence="14" type="ORF">EA472_17195</name>
</gene>
<dbReference type="Gene3D" id="3.30.450.40">
    <property type="match status" value="2"/>
</dbReference>
<dbReference type="SMART" id="SM00387">
    <property type="entry name" value="HATPase_c"/>
    <property type="match status" value="1"/>
</dbReference>
<dbReference type="SUPFAM" id="SSF55785">
    <property type="entry name" value="PYP-like sensor domain (PAS domain)"/>
    <property type="match status" value="2"/>
</dbReference>
<dbReference type="Gene3D" id="3.40.50.2300">
    <property type="match status" value="1"/>
</dbReference>
<name>A0A3N6MQL9_NATCH</name>
<accession>A0A3N6MQL9</accession>
<evidence type="ECO:0000259" key="11">
    <source>
        <dbReference type="PROSITE" id="PS50110"/>
    </source>
</evidence>
<comment type="caution">
    <text evidence="7">Lacks conserved residue(s) required for the propagation of feature annotation.</text>
</comment>
<dbReference type="Pfam" id="PF08448">
    <property type="entry name" value="PAS_4"/>
    <property type="match status" value="1"/>
</dbReference>
<dbReference type="CDD" id="cd00082">
    <property type="entry name" value="HisKA"/>
    <property type="match status" value="1"/>
</dbReference>
<dbReference type="SMART" id="SM00091">
    <property type="entry name" value="PAS"/>
    <property type="match status" value="2"/>
</dbReference>
<dbReference type="InterPro" id="IPR036890">
    <property type="entry name" value="HATPase_C_sf"/>
</dbReference>
<evidence type="ECO:0000313" key="15">
    <source>
        <dbReference type="Proteomes" id="UP000281431"/>
    </source>
</evidence>
<dbReference type="InterPro" id="IPR001789">
    <property type="entry name" value="Sig_transdc_resp-reg_receiver"/>
</dbReference>
<evidence type="ECO:0000259" key="13">
    <source>
        <dbReference type="PROSITE" id="PS50113"/>
    </source>
</evidence>
<keyword evidence="5" id="KW-0418">Kinase</keyword>
<feature type="compositionally biased region" description="Basic and acidic residues" evidence="9">
    <location>
        <begin position="232"/>
        <end position="241"/>
    </location>
</feature>
<reference evidence="14 15" key="1">
    <citation type="submission" date="2018-10" db="EMBL/GenBank/DDBJ databases">
        <title>Natrarchaeobius chitinivorans gen. nov., sp. nov., and Natrarchaeobius haloalkaliphilus sp. nov., alkaliphilic, chitin-utilizing haloarchaea from hypersaline alkaline lakes.</title>
        <authorList>
            <person name="Sorokin D.Y."/>
            <person name="Elcheninov A.G."/>
            <person name="Kostrikina N.A."/>
            <person name="Bale N.J."/>
            <person name="Sinninghe Damste J.S."/>
            <person name="Khijniak T.V."/>
            <person name="Kublanov I.V."/>
            <person name="Toshchakov S.V."/>
        </authorList>
    </citation>
    <scope>NUCLEOTIDE SEQUENCE [LARGE SCALE GENOMIC DNA]</scope>
    <source>
        <strain evidence="14 15">AArcht7</strain>
    </source>
</reference>
<dbReference type="SUPFAM" id="SSF55781">
    <property type="entry name" value="GAF domain-like"/>
    <property type="match status" value="2"/>
</dbReference>
<comment type="catalytic activity">
    <reaction evidence="1">
        <text>ATP + protein L-histidine = ADP + protein N-phospho-L-histidine.</text>
        <dbReference type="EC" id="2.7.13.3"/>
    </reaction>
</comment>
<keyword evidence="15" id="KW-1185">Reference proteome</keyword>
<dbReference type="Pfam" id="PF02518">
    <property type="entry name" value="HATPase_c"/>
    <property type="match status" value="1"/>
</dbReference>
<evidence type="ECO:0000256" key="6">
    <source>
        <dbReference type="ARBA" id="ARBA00023012"/>
    </source>
</evidence>
<proteinExistence type="predicted"/>
<dbReference type="CDD" id="cd00130">
    <property type="entry name" value="PAS"/>
    <property type="match status" value="2"/>
</dbReference>
<evidence type="ECO:0000256" key="4">
    <source>
        <dbReference type="ARBA" id="ARBA00022679"/>
    </source>
</evidence>
<feature type="coiled-coil region" evidence="8">
    <location>
        <begin position="690"/>
        <end position="730"/>
    </location>
</feature>
<evidence type="ECO:0000256" key="1">
    <source>
        <dbReference type="ARBA" id="ARBA00000085"/>
    </source>
</evidence>
<feature type="domain" description="PAS" evidence="12">
    <location>
        <begin position="434"/>
        <end position="504"/>
    </location>
</feature>
<dbReference type="PROSITE" id="PS50109">
    <property type="entry name" value="HIS_KIN"/>
    <property type="match status" value="1"/>
</dbReference>
<dbReference type="InterPro" id="IPR000700">
    <property type="entry name" value="PAS-assoc_C"/>
</dbReference>
<evidence type="ECO:0000256" key="2">
    <source>
        <dbReference type="ARBA" id="ARBA00012438"/>
    </source>
</evidence>
<comment type="caution">
    <text evidence="14">The sequence shown here is derived from an EMBL/GenBank/DDBJ whole genome shotgun (WGS) entry which is preliminary data.</text>
</comment>
<feature type="domain" description="PAC" evidence="13">
    <location>
        <begin position="509"/>
        <end position="561"/>
    </location>
</feature>
<feature type="domain" description="Histidine kinase" evidence="10">
    <location>
        <begin position="733"/>
        <end position="934"/>
    </location>
</feature>
<dbReference type="PROSITE" id="PS50113">
    <property type="entry name" value="PAC"/>
    <property type="match status" value="1"/>
</dbReference>
<dbReference type="InterPro" id="IPR005467">
    <property type="entry name" value="His_kinase_dom"/>
</dbReference>
<dbReference type="Proteomes" id="UP000281431">
    <property type="component" value="Unassembled WGS sequence"/>
</dbReference>
<dbReference type="Gene3D" id="1.10.287.130">
    <property type="match status" value="1"/>
</dbReference>
<dbReference type="EMBL" id="REFZ01000014">
    <property type="protein sequence ID" value="RQG98541.1"/>
    <property type="molecule type" value="Genomic_DNA"/>
</dbReference>
<dbReference type="InterPro" id="IPR035965">
    <property type="entry name" value="PAS-like_dom_sf"/>
</dbReference>